<evidence type="ECO:0000256" key="1">
    <source>
        <dbReference type="ARBA" id="ARBA00009755"/>
    </source>
</evidence>
<dbReference type="InterPro" id="IPR032696">
    <property type="entry name" value="SQ_cyclase_C"/>
</dbReference>
<reference evidence="13" key="1">
    <citation type="journal article" date="2010" name="Nature">
        <title>The Amphimedon queenslandica genome and the evolution of animal complexity.</title>
        <authorList>
            <person name="Srivastava M."/>
            <person name="Simakov O."/>
            <person name="Chapman J."/>
            <person name="Fahey B."/>
            <person name="Gauthier M.E."/>
            <person name="Mitros T."/>
            <person name="Richards G.S."/>
            <person name="Conaco C."/>
            <person name="Dacre M."/>
            <person name="Hellsten U."/>
            <person name="Larroux C."/>
            <person name="Putnam N.H."/>
            <person name="Stanke M."/>
            <person name="Adamska M."/>
            <person name="Darling A."/>
            <person name="Degnan S.M."/>
            <person name="Oakley T.H."/>
            <person name="Plachetzki D.C."/>
            <person name="Zhai Y."/>
            <person name="Adamski M."/>
            <person name="Calcino A."/>
            <person name="Cummins S.F."/>
            <person name="Goodstein D.M."/>
            <person name="Harris C."/>
            <person name="Jackson D.J."/>
            <person name="Leys S.P."/>
            <person name="Shu S."/>
            <person name="Woodcroft B.J."/>
            <person name="Vervoort M."/>
            <person name="Kosik K.S."/>
            <person name="Manning G."/>
            <person name="Degnan B.M."/>
            <person name="Rokhsar D.S."/>
        </authorList>
    </citation>
    <scope>NUCLEOTIDE SEQUENCE [LARGE SCALE GENOMIC DNA]</scope>
</reference>
<dbReference type="eggNOG" id="KOG0497">
    <property type="taxonomic scope" value="Eukaryota"/>
</dbReference>
<comment type="pathway">
    <text evidence="8">Terpene metabolism; lanosterol biosynthesis; lanosterol from farnesyl diphosphate: step 3/3.</text>
</comment>
<dbReference type="EnsemblMetazoa" id="XM_003383129.3">
    <property type="protein sequence ID" value="XP_003383177.1"/>
    <property type="gene ID" value="LOC100636608"/>
</dbReference>
<feature type="domain" description="Squalene cyclase N-terminal" evidence="11">
    <location>
        <begin position="68"/>
        <end position="310"/>
    </location>
</feature>
<dbReference type="STRING" id="400682.A0A1X7VQB7"/>
<evidence type="ECO:0000259" key="11">
    <source>
        <dbReference type="Pfam" id="PF13249"/>
    </source>
</evidence>
<keyword evidence="5" id="KW-0443">Lipid metabolism</keyword>
<protein>
    <recommendedName>
        <fullName evidence="9">Terpene cyclase/mutase family member</fullName>
        <ecNumber evidence="9">5.4.99.-</ecNumber>
    </recommendedName>
</protein>
<dbReference type="CDD" id="cd02892">
    <property type="entry name" value="SQCY_1"/>
    <property type="match status" value="1"/>
</dbReference>
<dbReference type="InterPro" id="IPR002365">
    <property type="entry name" value="Terpene_synthase_CS"/>
</dbReference>
<dbReference type="EC" id="5.4.99.-" evidence="9"/>
<dbReference type="AlphaFoldDB" id="A0A1X7VQB7"/>
<sequence>MSVPPATELKRWRLASTNGRQTWSYCEEGEEEERGQSFLEETALGLAEIGRERAYPVSVLEAIELGLDYYTRLQSDDGHWSGDYGGPLFLLPGLIIVYHVTGLQFEDHQRLEMIRYLRNVQNPDGGWGLHIAGKSTVFGTALNYVSLRLLGVGPDDNELIKARELLHQMGGAVCIPSWGKFWLSVLNVYDWSGVHTLLPELWILPQCVPVHPSKMWCHCRQVYLPMGFVYSKRIKAKPTKIILELRQEIYVQSYESIDWPSQRNNVSSTDLYTPHSLALDWSYLLLDAYESHHISRLRAWADEEILRQIKADDSFTNCISIGPISKVIQMLVRWFVDGPDSTSFKEHLSRVPDYLWMGRDGIKMQGTNGSQLWDTAFAVQAILEASSFDTNKHSHSLSMAHSFLLSTQVPDNPPDYKKYYRQMSKGGFPFSTLECGWIVSDCTAEGLKSLMLLEEECRSFISNGVTVSKMEDTINVLLNMQNSNGGFSSYETNRGGAILELLNPSEVFGDIMVDYTYVECTSASLQAINHFNKRYPQHRPKEIQECLSRGLEYILNIQRPDGSWEGSWGVCFTYGTWFGLEALASMNRRYDYGTAGSEVKRACQFLVDHQMSDGGWGEDFESCEKRVYVQSEESQVVNTCWALLGLMAVRYPHTDVIKNGIKLIVSRQLDSGEWKQEGIKGVFNKTCAITYTSYKNVFPLWTLGRFYSLYKEL</sequence>
<dbReference type="InterPro" id="IPR032697">
    <property type="entry name" value="SQ_cyclase_N"/>
</dbReference>
<dbReference type="Gene3D" id="6.20.120.20">
    <property type="match status" value="1"/>
</dbReference>
<dbReference type="Pfam" id="PF13249">
    <property type="entry name" value="SQHop_cyclase_N"/>
    <property type="match status" value="1"/>
</dbReference>
<evidence type="ECO:0000256" key="6">
    <source>
        <dbReference type="ARBA" id="ARBA00023235"/>
    </source>
</evidence>
<dbReference type="Pfam" id="PF13243">
    <property type="entry name" value="SQHop_cyclase_C"/>
    <property type="match status" value="1"/>
</dbReference>
<feature type="domain" description="Squalene cyclase C-terminal" evidence="10">
    <location>
        <begin position="370"/>
        <end position="706"/>
    </location>
</feature>
<dbReference type="Gene3D" id="1.50.10.20">
    <property type="match status" value="2"/>
</dbReference>
<dbReference type="PROSITE" id="PS01074">
    <property type="entry name" value="TERPENE_SYNTHASES"/>
    <property type="match status" value="1"/>
</dbReference>
<evidence type="ECO:0000256" key="2">
    <source>
        <dbReference type="ARBA" id="ARBA00022516"/>
    </source>
</evidence>
<keyword evidence="3" id="KW-0677">Repeat</keyword>
<dbReference type="SUPFAM" id="SSF48239">
    <property type="entry name" value="Terpenoid cyclases/Protein prenyltransferases"/>
    <property type="match status" value="2"/>
</dbReference>
<evidence type="ECO:0000259" key="10">
    <source>
        <dbReference type="Pfam" id="PF13243"/>
    </source>
</evidence>
<dbReference type="NCBIfam" id="TIGR01787">
    <property type="entry name" value="squalene_cyclas"/>
    <property type="match status" value="1"/>
</dbReference>
<name>A0A1X7VQB7_AMPQE</name>
<evidence type="ECO:0000256" key="3">
    <source>
        <dbReference type="ARBA" id="ARBA00022737"/>
    </source>
</evidence>
<reference evidence="12" key="2">
    <citation type="submission" date="2017-05" db="UniProtKB">
        <authorList>
            <consortium name="EnsemblMetazoa"/>
        </authorList>
    </citation>
    <scope>IDENTIFICATION</scope>
</reference>
<evidence type="ECO:0000256" key="9">
    <source>
        <dbReference type="RuleBase" id="RU362003"/>
    </source>
</evidence>
<dbReference type="GO" id="GO:0006695">
    <property type="term" value="P:cholesterol biosynthetic process"/>
    <property type="evidence" value="ECO:0007669"/>
    <property type="project" value="TreeGrafter"/>
</dbReference>
<dbReference type="PANTHER" id="PTHR11764">
    <property type="entry name" value="TERPENE CYCLASE/MUTASE FAMILY MEMBER"/>
    <property type="match status" value="1"/>
</dbReference>
<organism evidence="12">
    <name type="scientific">Amphimedon queenslandica</name>
    <name type="common">Sponge</name>
    <dbReference type="NCBI Taxonomy" id="400682"/>
    <lineage>
        <taxon>Eukaryota</taxon>
        <taxon>Metazoa</taxon>
        <taxon>Porifera</taxon>
        <taxon>Demospongiae</taxon>
        <taxon>Heteroscleromorpha</taxon>
        <taxon>Haplosclerida</taxon>
        <taxon>Niphatidae</taxon>
        <taxon>Amphimedon</taxon>
    </lineage>
</organism>
<dbReference type="GO" id="GO:0000250">
    <property type="term" value="F:lanosterol synthase activity"/>
    <property type="evidence" value="ECO:0007669"/>
    <property type="project" value="UniProtKB-ARBA"/>
</dbReference>
<dbReference type="FunFam" id="1.50.10.20:FF:000002">
    <property type="entry name" value="Terpene cyclase/mutase family member"/>
    <property type="match status" value="1"/>
</dbReference>
<evidence type="ECO:0000256" key="7">
    <source>
        <dbReference type="ARBA" id="ARBA00055567"/>
    </source>
</evidence>
<dbReference type="KEGG" id="aqu:100636608"/>
<comment type="function">
    <text evidence="7">Key enzyme in the cholesterol biosynthesis pathway. Catalyzes the cyclization of (S)-2,3 oxidosqualene to lanosterol, a reaction that forms the sterol nucleus. Through the production of lanosterol may regulate lens protein aggregation and increase transparency.</text>
</comment>
<dbReference type="GO" id="GO:0016104">
    <property type="term" value="P:triterpenoid biosynthetic process"/>
    <property type="evidence" value="ECO:0007669"/>
    <property type="project" value="InterPro"/>
</dbReference>
<keyword evidence="4" id="KW-0752">Steroid biosynthesis</keyword>
<keyword evidence="2" id="KW-0444">Lipid biosynthesis</keyword>
<dbReference type="InParanoid" id="A0A1X7VQB7"/>
<dbReference type="OrthoDB" id="21502at2759"/>
<evidence type="ECO:0000313" key="12">
    <source>
        <dbReference type="EnsemblMetazoa" id="Aqu2.1.42079_001"/>
    </source>
</evidence>
<dbReference type="GO" id="GO:0005811">
    <property type="term" value="C:lipid droplet"/>
    <property type="evidence" value="ECO:0007669"/>
    <property type="project" value="InterPro"/>
</dbReference>
<accession>A0A1X7VQB7</accession>
<dbReference type="InterPro" id="IPR018333">
    <property type="entry name" value="Squalene_cyclase"/>
</dbReference>
<keyword evidence="13" id="KW-1185">Reference proteome</keyword>
<evidence type="ECO:0000313" key="13">
    <source>
        <dbReference type="Proteomes" id="UP000007879"/>
    </source>
</evidence>
<proteinExistence type="inferred from homology"/>
<dbReference type="PANTHER" id="PTHR11764:SF20">
    <property type="entry name" value="LANOSTEROL SYNTHASE"/>
    <property type="match status" value="1"/>
</dbReference>
<dbReference type="EnsemblMetazoa" id="Aqu2.1.42079_001">
    <property type="protein sequence ID" value="Aqu2.1.42079_001"/>
    <property type="gene ID" value="Aqu2.1.42079"/>
</dbReference>
<dbReference type="FunFam" id="1.50.10.20:FF:000003">
    <property type="entry name" value="Terpene cyclase/mutase family member"/>
    <property type="match status" value="1"/>
</dbReference>
<dbReference type="InterPro" id="IPR008930">
    <property type="entry name" value="Terpenoid_cyclase/PrenylTrfase"/>
</dbReference>
<gene>
    <name evidence="12" type="primary">100636608</name>
</gene>
<evidence type="ECO:0000256" key="8">
    <source>
        <dbReference type="ARBA" id="ARBA00060682"/>
    </source>
</evidence>
<dbReference type="SFLD" id="SFLDG01016">
    <property type="entry name" value="Prenyltransferase_Like_2"/>
    <property type="match status" value="1"/>
</dbReference>
<comment type="similarity">
    <text evidence="1 9">Belongs to the terpene cyclase/mutase family.</text>
</comment>
<evidence type="ECO:0000256" key="4">
    <source>
        <dbReference type="ARBA" id="ARBA00022955"/>
    </source>
</evidence>
<dbReference type="Proteomes" id="UP000007879">
    <property type="component" value="Unassembled WGS sequence"/>
</dbReference>
<keyword evidence="6 9" id="KW-0413">Isomerase</keyword>
<evidence type="ECO:0000256" key="5">
    <source>
        <dbReference type="ARBA" id="ARBA00023098"/>
    </source>
</evidence>